<dbReference type="InterPro" id="IPR057251">
    <property type="entry name" value="FP_C"/>
</dbReference>
<proteinExistence type="predicted"/>
<dbReference type="OrthoDB" id="5989141at2759"/>
<comment type="caution">
    <text evidence="2">The sequence shown here is derived from an EMBL/GenBank/DDBJ whole genome shotgun (WGS) entry which is preliminary data.</text>
</comment>
<keyword evidence="3" id="KW-1185">Reference proteome</keyword>
<dbReference type="Proteomes" id="UP001152795">
    <property type="component" value="Unassembled WGS sequence"/>
</dbReference>
<dbReference type="AlphaFoldDB" id="A0A6S7JG70"/>
<evidence type="ECO:0000259" key="1">
    <source>
        <dbReference type="Pfam" id="PF25298"/>
    </source>
</evidence>
<evidence type="ECO:0000313" key="3">
    <source>
        <dbReference type="Proteomes" id="UP001152795"/>
    </source>
</evidence>
<evidence type="ECO:0000313" key="2">
    <source>
        <dbReference type="EMBL" id="CAB4030047.1"/>
    </source>
</evidence>
<sequence length="276" mass="31505">MSKDTIKSLKKENDELRVEIESIKNDFKKFVQDVKSSETKSTTNAAMASSALDKESVKSLEYLSNEYDDLHRFRNSSKQQMSRLESRLTVLAEKVENLSKSIDEAEKYSYAYNVKMLGIPESSSNETAAETSQLCVDIFNAVGANVSISDIDIAHRVKPRRSNGSQPKPIVCKFVRRLAREQVMAVRQNIKKIDPTRAGLSRETSMEYAGIYDHLTPKRQQLLVAAKKFKSDNNFSYCWTKNSTIYLRKTKEARAIKINDNHDLETLMNEQGRRDS</sequence>
<feature type="domain" description="FP protein C-terminal" evidence="1">
    <location>
        <begin position="216"/>
        <end position="267"/>
    </location>
</feature>
<organism evidence="2 3">
    <name type="scientific">Paramuricea clavata</name>
    <name type="common">Red gorgonian</name>
    <name type="synonym">Violescent sea-whip</name>
    <dbReference type="NCBI Taxonomy" id="317549"/>
    <lineage>
        <taxon>Eukaryota</taxon>
        <taxon>Metazoa</taxon>
        <taxon>Cnidaria</taxon>
        <taxon>Anthozoa</taxon>
        <taxon>Octocorallia</taxon>
        <taxon>Malacalcyonacea</taxon>
        <taxon>Plexauridae</taxon>
        <taxon>Paramuricea</taxon>
    </lineage>
</organism>
<gene>
    <name evidence="2" type="ORF">PACLA_8A010435</name>
</gene>
<name>A0A6S7JG70_PARCT</name>
<dbReference type="EMBL" id="CACRXK020016589">
    <property type="protein sequence ID" value="CAB4030047.1"/>
    <property type="molecule type" value="Genomic_DNA"/>
</dbReference>
<dbReference type="Gene3D" id="3.30.70.1820">
    <property type="entry name" value="L1 transposable element, RRM domain"/>
    <property type="match status" value="1"/>
</dbReference>
<dbReference type="Pfam" id="PF25298">
    <property type="entry name" value="Baculo_FP_2nd"/>
    <property type="match status" value="1"/>
</dbReference>
<reference evidence="2" key="1">
    <citation type="submission" date="2020-04" db="EMBL/GenBank/DDBJ databases">
        <authorList>
            <person name="Alioto T."/>
            <person name="Alioto T."/>
            <person name="Gomez Garrido J."/>
        </authorList>
    </citation>
    <scope>NUCLEOTIDE SEQUENCE</scope>
    <source>
        <strain evidence="2">A484AB</strain>
    </source>
</reference>
<protein>
    <recommendedName>
        <fullName evidence="1">FP protein C-terminal domain-containing protein</fullName>
    </recommendedName>
</protein>
<accession>A0A6S7JG70</accession>